<dbReference type="EMBL" id="BHXQ01000004">
    <property type="protein sequence ID" value="GCC52220.1"/>
    <property type="molecule type" value="Genomic_DNA"/>
</dbReference>
<dbReference type="Pfam" id="PF07676">
    <property type="entry name" value="PD40"/>
    <property type="match status" value="1"/>
</dbReference>
<accession>A0A401UBG0</accession>
<keyword evidence="5" id="KW-0732">Signal</keyword>
<dbReference type="AlphaFoldDB" id="A0A401UBG0"/>
<dbReference type="PANTHER" id="PTHR42776:SF28">
    <property type="entry name" value="GLUTAMYL ENDOPEPTIDASE, CHLOROPLASTIC-RELATED"/>
    <property type="match status" value="1"/>
</dbReference>
<dbReference type="ESTHER" id="9bact-a0a401ubg0">
    <property type="family name" value="Glutamyl_Peptidase_S9"/>
</dbReference>
<keyword evidence="2" id="KW-0378">Hydrolase</keyword>
<dbReference type="SUPFAM" id="SSF53474">
    <property type="entry name" value="alpha/beta-Hydrolases"/>
    <property type="match status" value="1"/>
</dbReference>
<dbReference type="FunFam" id="3.40.50.1820:FF:000049">
    <property type="entry name" value="probable glutamyl endopeptidase, chloroplastic"/>
    <property type="match status" value="1"/>
</dbReference>
<dbReference type="OrthoDB" id="6388416at2"/>
<sequence length="796" mass="89274">MKKIIYLILFAVISFAQAQDNTAYQRPPDALAQLLEAPLTPAVTFSPDKKWMVLLDRSDYPTIEELSRPELRLAGLRIDPGNNGQSRQRYLIGIKFKNLSDKKEYEVKALPSPLLMSSPSFSPDGKKMAFLQNSADRIELWMIDLSTFTASKLSEKRVNAIFGNAYSWLSDSQHIVFTAVPDGRKALTEKSRVPAGPTIEENLGKKAPNRTYQDLLKNTYDETAFDYYATSQIVLKNITGAETLLGQPAVYTSVNPSPDGNYLLTRNLHKPYSYIVPFSRFPQQVNVIDKQGSLVKAIVDLPLVDNLPTGFNSVATGPRAHNWRSDVPATLYWAEAQDGGDPKAKADIRDKVFEQAAPFTNTPNELIKLTLRYGGITWGNANTAWVYENWWADRKTRTHQLNPSTKAVKLIEDRSNEDVYTDPGNVMTEWNSYGRSVMMIRENAIWLSGDGSSPEGDMPFLDKMELTSGKKTRLWRCIAPYYESVSTVLDPKKNIFITSRESLTENPNYYIRSGKTVTQLTTFAHPYPSIKEVKKQVLKYKRDDGVDLTANLYLPANYKKEDGPLPTFLWAYPAEFKSSANAGQVKGSPYTFPRIGWGSAIYWVSRGYAILDNASIPIIGEGDKEPNDTYIKQLVASAKAAIDYGASLGVVDPNRVAAGGHSYGAFMTGNLLAHSDLFKAGIARSGAYNRTLTPFGFQAEERTYWEAPQVYFDMSPFSFADKIKEPILLIHGEADNNSGTFPVQTERFYNALKGHGATARFVLLPYESHGYQAKESLLHMLWEMDTWLEKYVKNAK</sequence>
<evidence type="ECO:0000259" key="6">
    <source>
        <dbReference type="Pfam" id="PF00326"/>
    </source>
</evidence>
<dbReference type="Gene3D" id="2.120.10.30">
    <property type="entry name" value="TolB, C-terminal domain"/>
    <property type="match status" value="1"/>
</dbReference>
<proteinExistence type="predicted"/>
<keyword evidence="8" id="KW-1185">Reference proteome</keyword>
<feature type="signal peptide" evidence="5">
    <location>
        <begin position="1"/>
        <end position="18"/>
    </location>
</feature>
<dbReference type="Pfam" id="PF00326">
    <property type="entry name" value="Peptidase_S9"/>
    <property type="match status" value="1"/>
</dbReference>
<feature type="chain" id="PRO_5019338781" evidence="5">
    <location>
        <begin position="19"/>
        <end position="796"/>
    </location>
</feature>
<dbReference type="Gene3D" id="3.40.50.1820">
    <property type="entry name" value="alpha/beta hydrolase"/>
    <property type="match status" value="1"/>
</dbReference>
<evidence type="ECO:0000313" key="7">
    <source>
        <dbReference type="EMBL" id="GCC52220.1"/>
    </source>
</evidence>
<reference evidence="7 8" key="1">
    <citation type="submission" date="2018-11" db="EMBL/GenBank/DDBJ databases">
        <title>Chryseotalea sanarue gen. nov., sp., nov., a member of the family Cytophagaceae, isolated from a brackish lake in Hamamatsu Japan.</title>
        <authorList>
            <person name="Maejima Y."/>
            <person name="Iino T."/>
            <person name="Muraguchi Y."/>
            <person name="Fukuda K."/>
            <person name="Ohkuma M."/>
            <person name="Moriuchi R."/>
            <person name="Dohra H."/>
            <person name="Kimbara K."/>
            <person name="Shintani M."/>
        </authorList>
    </citation>
    <scope>NUCLEOTIDE SEQUENCE [LARGE SCALE GENOMIC DNA]</scope>
    <source>
        <strain evidence="7 8">Ys</strain>
    </source>
</reference>
<keyword evidence="3" id="KW-0720">Serine protease</keyword>
<feature type="domain" description="Peptidase S9 prolyl oligopeptidase catalytic" evidence="6">
    <location>
        <begin position="640"/>
        <end position="794"/>
    </location>
</feature>
<dbReference type="RefSeq" id="WP_127122864.1">
    <property type="nucleotide sequence ID" value="NZ_BHXQ01000004.1"/>
</dbReference>
<dbReference type="InterPro" id="IPR001375">
    <property type="entry name" value="Peptidase_S9_cat"/>
</dbReference>
<evidence type="ECO:0000313" key="8">
    <source>
        <dbReference type="Proteomes" id="UP000288227"/>
    </source>
</evidence>
<gene>
    <name evidence="7" type="ORF">SanaruYs_24560</name>
</gene>
<evidence type="ECO:0000256" key="5">
    <source>
        <dbReference type="SAM" id="SignalP"/>
    </source>
</evidence>
<protein>
    <submittedName>
        <fullName evidence="7">S9 family peptidase</fullName>
    </submittedName>
</protein>
<dbReference type="GO" id="GO:0006508">
    <property type="term" value="P:proteolysis"/>
    <property type="evidence" value="ECO:0007669"/>
    <property type="project" value="UniProtKB-KW"/>
</dbReference>
<comment type="caution">
    <text evidence="7">The sequence shown here is derived from an EMBL/GenBank/DDBJ whole genome shotgun (WGS) entry which is preliminary data.</text>
</comment>
<dbReference type="InterPro" id="IPR011659">
    <property type="entry name" value="WD40"/>
</dbReference>
<name>A0A401UBG0_9BACT</name>
<keyword evidence="1" id="KW-0645">Protease</keyword>
<evidence type="ECO:0000256" key="1">
    <source>
        <dbReference type="ARBA" id="ARBA00022670"/>
    </source>
</evidence>
<organism evidence="7 8">
    <name type="scientific">Chryseotalea sanaruensis</name>
    <dbReference type="NCBI Taxonomy" id="2482724"/>
    <lineage>
        <taxon>Bacteria</taxon>
        <taxon>Pseudomonadati</taxon>
        <taxon>Bacteroidota</taxon>
        <taxon>Cytophagia</taxon>
        <taxon>Cytophagales</taxon>
        <taxon>Chryseotaleaceae</taxon>
        <taxon>Chryseotalea</taxon>
    </lineage>
</organism>
<evidence type="ECO:0000256" key="2">
    <source>
        <dbReference type="ARBA" id="ARBA00022801"/>
    </source>
</evidence>
<dbReference type="InterPro" id="IPR029058">
    <property type="entry name" value="AB_hydrolase_fold"/>
</dbReference>
<dbReference type="GO" id="GO:0004252">
    <property type="term" value="F:serine-type endopeptidase activity"/>
    <property type="evidence" value="ECO:0007669"/>
    <property type="project" value="TreeGrafter"/>
</dbReference>
<dbReference type="SUPFAM" id="SSF82171">
    <property type="entry name" value="DPP6 N-terminal domain-like"/>
    <property type="match status" value="1"/>
</dbReference>
<evidence type="ECO:0000256" key="4">
    <source>
        <dbReference type="ARBA" id="ARBA00022946"/>
    </source>
</evidence>
<dbReference type="InterPro" id="IPR011042">
    <property type="entry name" value="6-blade_b-propeller_TolB-like"/>
</dbReference>
<evidence type="ECO:0000256" key="3">
    <source>
        <dbReference type="ARBA" id="ARBA00022825"/>
    </source>
</evidence>
<dbReference type="Proteomes" id="UP000288227">
    <property type="component" value="Unassembled WGS sequence"/>
</dbReference>
<dbReference type="PANTHER" id="PTHR42776">
    <property type="entry name" value="SERINE PEPTIDASE S9 FAMILY MEMBER"/>
    <property type="match status" value="1"/>
</dbReference>
<keyword evidence="4" id="KW-0809">Transit peptide</keyword>